<dbReference type="Proteomes" id="UP000194873">
    <property type="component" value="Unassembled WGS sequence"/>
</dbReference>
<protein>
    <recommendedName>
        <fullName evidence="3">Attractin/MKLN-like beta-propeller domain-containing protein</fullName>
    </recommendedName>
</protein>
<dbReference type="Pfam" id="PF24981">
    <property type="entry name" value="Beta-prop_ATRN-LZTR1"/>
    <property type="match status" value="1"/>
</dbReference>
<dbReference type="PANTHER" id="PTHR24412">
    <property type="entry name" value="KELCH PROTEIN"/>
    <property type="match status" value="1"/>
</dbReference>
<dbReference type="InterPro" id="IPR006652">
    <property type="entry name" value="Kelch_1"/>
</dbReference>
<keyword evidence="5" id="KW-1185">Reference proteome</keyword>
<evidence type="ECO:0000313" key="5">
    <source>
        <dbReference type="Proteomes" id="UP000194873"/>
    </source>
</evidence>
<dbReference type="Gene3D" id="2.120.10.80">
    <property type="entry name" value="Kelch-type beta propeller"/>
    <property type="match status" value="1"/>
</dbReference>
<name>A0A243W6Z3_9BACT</name>
<evidence type="ECO:0000313" key="4">
    <source>
        <dbReference type="EMBL" id="OUJ70360.1"/>
    </source>
</evidence>
<keyword evidence="1" id="KW-0880">Kelch repeat</keyword>
<organism evidence="4 5">
    <name type="scientific">Hymenobacter crusticola</name>
    <dbReference type="NCBI Taxonomy" id="1770526"/>
    <lineage>
        <taxon>Bacteria</taxon>
        <taxon>Pseudomonadati</taxon>
        <taxon>Bacteroidota</taxon>
        <taxon>Cytophagia</taxon>
        <taxon>Cytophagales</taxon>
        <taxon>Hymenobacteraceae</taxon>
        <taxon>Hymenobacter</taxon>
    </lineage>
</organism>
<comment type="caution">
    <text evidence="4">The sequence shown here is derived from an EMBL/GenBank/DDBJ whole genome shotgun (WGS) entry which is preliminary data.</text>
</comment>
<dbReference type="PANTHER" id="PTHR24412:SF497">
    <property type="entry name" value="KELCH-LIKE PROTEIN 18"/>
    <property type="match status" value="1"/>
</dbReference>
<dbReference type="EMBL" id="MTSE01000023">
    <property type="protein sequence ID" value="OUJ70360.1"/>
    <property type="molecule type" value="Genomic_DNA"/>
</dbReference>
<dbReference type="AlphaFoldDB" id="A0A243W6Z3"/>
<dbReference type="SMART" id="SM00612">
    <property type="entry name" value="Kelch"/>
    <property type="match status" value="3"/>
</dbReference>
<gene>
    <name evidence="4" type="ORF">BXP70_24275</name>
</gene>
<evidence type="ECO:0000256" key="1">
    <source>
        <dbReference type="ARBA" id="ARBA00022441"/>
    </source>
</evidence>
<evidence type="ECO:0000256" key="2">
    <source>
        <dbReference type="ARBA" id="ARBA00022737"/>
    </source>
</evidence>
<keyword evidence="2" id="KW-0677">Repeat</keyword>
<dbReference type="OrthoDB" id="1493708at2"/>
<evidence type="ECO:0000259" key="3">
    <source>
        <dbReference type="Pfam" id="PF24981"/>
    </source>
</evidence>
<accession>A0A243W6Z3</accession>
<proteinExistence type="predicted"/>
<dbReference type="RefSeq" id="WP_086596713.1">
    <property type="nucleotide sequence ID" value="NZ_MTSE01000023.1"/>
</dbReference>
<sequence length="212" mass="21932">MAPLTQRRSQHGAAAIGNNIYTWGGYIATTNNSIPGTVFNSLEIYNTATNTWSSGAPMPVAERSQAVAASGDFLYGFGGNASTRNAFRYNVRTNTWSTIAALPTGAFEAAAAAGADGSIYVFGGYTTTAVVVNNTQIYNPTTDSWTAGAPMPTARNGQAAITDAAGLIHVIGGVTSTLAASAVHEVYNPATRPCCTHRPKTRSKSCSNTVAG</sequence>
<dbReference type="InterPro" id="IPR015915">
    <property type="entry name" value="Kelch-typ_b-propeller"/>
</dbReference>
<feature type="domain" description="Attractin/MKLN-like beta-propeller" evidence="3">
    <location>
        <begin position="6"/>
        <end position="185"/>
    </location>
</feature>
<dbReference type="InterPro" id="IPR056737">
    <property type="entry name" value="Beta-prop_ATRN-MKLN-like"/>
</dbReference>
<dbReference type="SUPFAM" id="SSF117281">
    <property type="entry name" value="Kelch motif"/>
    <property type="match status" value="1"/>
</dbReference>
<reference evidence="4 5" key="1">
    <citation type="submission" date="2017-01" db="EMBL/GenBank/DDBJ databases">
        <title>A new Hymenobacter.</title>
        <authorList>
            <person name="Liang Y."/>
            <person name="Feng F."/>
        </authorList>
    </citation>
    <scope>NUCLEOTIDE SEQUENCE [LARGE SCALE GENOMIC DNA]</scope>
    <source>
        <strain evidence="4">MIMBbqt21</strain>
    </source>
</reference>